<dbReference type="Pfam" id="PF07495">
    <property type="entry name" value="Y_Y_Y"/>
    <property type="match status" value="1"/>
</dbReference>
<accession>A0ABU1Z6W8</accession>
<dbReference type="RefSeq" id="WP_310343702.1">
    <property type="nucleotide sequence ID" value="NZ_JAVDXQ010000002.1"/>
</dbReference>
<keyword evidence="4" id="KW-0472">Membrane</keyword>
<keyword evidence="2 6" id="KW-0418">Kinase</keyword>
<dbReference type="InterPro" id="IPR011123">
    <property type="entry name" value="Y_Y_Y"/>
</dbReference>
<dbReference type="Gene3D" id="3.30.565.10">
    <property type="entry name" value="Histidine kinase-like ATPase, C-terminal domain"/>
    <property type="match status" value="1"/>
</dbReference>
<dbReference type="InterPro" id="IPR050482">
    <property type="entry name" value="Sensor_HK_TwoCompSys"/>
</dbReference>
<dbReference type="PANTHER" id="PTHR24421:SF62">
    <property type="entry name" value="SENSORY TRANSDUCTION HISTIDINE KINASE"/>
    <property type="match status" value="1"/>
</dbReference>
<dbReference type="InterPro" id="IPR003594">
    <property type="entry name" value="HATPase_dom"/>
</dbReference>
<dbReference type="Gene3D" id="1.20.5.1930">
    <property type="match status" value="1"/>
</dbReference>
<proteinExistence type="predicted"/>
<keyword evidence="4" id="KW-1133">Transmembrane helix</keyword>
<organism evidence="6 7">
    <name type="scientific">Pelomonas aquatica</name>
    <dbReference type="NCBI Taxonomy" id="431058"/>
    <lineage>
        <taxon>Bacteria</taxon>
        <taxon>Pseudomonadati</taxon>
        <taxon>Pseudomonadota</taxon>
        <taxon>Betaproteobacteria</taxon>
        <taxon>Burkholderiales</taxon>
        <taxon>Sphaerotilaceae</taxon>
        <taxon>Roseateles</taxon>
    </lineage>
</organism>
<dbReference type="Pfam" id="PF07494">
    <property type="entry name" value="Reg_prop"/>
    <property type="match status" value="2"/>
</dbReference>
<dbReference type="InterPro" id="IPR036890">
    <property type="entry name" value="HATPase_C_sf"/>
</dbReference>
<sequence>MSAPPALALDAPPQVSQYAHTSWTARDGTSLGLVFSMAQTPDGYLWLGGSFGMFRFDGLRFTPWQPPAGQSLPDNPYALLVSRDGTLWIGTFDGLASWNGKTLTRYPQVGGGFVTSLFEDREGTVWAGLLGSEGRLCAIRAGQEAQCAKPDGGFGQFVWSLAEDSAGALWVGAESGLWRWKPGPPQRVETPGMRVGDLSAAAGGQLLVAIRGAGIKRVAGDKLVPHPMQSAAKPGEWLADHDIKANKLLQDRDGGLWVGSEAHGLVHLQDGKADLFNRADGLSGNIACSLFEDREGNIWFGSEKGVDRFRKLPVTTISTLQGLPSGATKSVLATSDGSVWVGTADGLARWRKDARPTVYKERDGLPAAAVQSMYEDSDKRLWVSTGRGLAYFAADRFIAVNGVSGREFYSITGDGAGNLWLSANDGLVRLHKGQVVENIPWATLGRRQQAKIILADGSGGLWLAFWQDGGVLYFKDGKVQAAYLPAQGLGAGHVAGLRLDADGAVWAATEKGGLSRIKDGRVDTLTVGNGLPCNTVHWSALDDNGSLWMYAACGLVRVMRDDLAAWIADPGGHRIAPKVMGAADGVPLMAFSPAYFNPPVAKGPEGKLWMVSGVDLQVVAPDHLPINPLPPPVHIETLVADHKAYTVADGLTLPPRARDLSIEFTALSLVDPKSTRFRYRLEGHDTDWQEVVDRRQATYTNLPPGHYRFHVKAANNSGVWNEEGAQLAFAIEPAFYQTPWFRVAAAVVLLGLAWSGFQLWLHMRIRRLHRQFEARLEARVAERTRIARDLHDTLLQHFHGLLLQFQAAFNLLPERPRESKQVLAGAIDRAAEAITEGRDTVHGLRTSTQETNNLAEALQALAEDLAHENGHTATAHVQVHGAPQALHPLVRDETFRIAGEALRNAFHHAQARRIDVEIRYDPRQLLVRVRDDGKGIAADVLGAGEKEGHFGLSGMRERAALVGGQLALRSGGSDTGTEVEFSVPGSRAYSRPPPARAWFLPKRLAPSEIGE</sequence>
<dbReference type="EMBL" id="JAVDXQ010000002">
    <property type="protein sequence ID" value="MDR7296379.1"/>
    <property type="molecule type" value="Genomic_DNA"/>
</dbReference>
<gene>
    <name evidence="6" type="ORF">J2X16_001718</name>
</gene>
<evidence type="ECO:0000256" key="3">
    <source>
        <dbReference type="ARBA" id="ARBA00023012"/>
    </source>
</evidence>
<dbReference type="CDD" id="cd16917">
    <property type="entry name" value="HATPase_UhpB-NarQ-NarX-like"/>
    <property type="match status" value="1"/>
</dbReference>
<dbReference type="GO" id="GO:0016301">
    <property type="term" value="F:kinase activity"/>
    <property type="evidence" value="ECO:0007669"/>
    <property type="project" value="UniProtKB-KW"/>
</dbReference>
<dbReference type="PANTHER" id="PTHR24421">
    <property type="entry name" value="NITRATE/NITRITE SENSOR PROTEIN NARX-RELATED"/>
    <property type="match status" value="1"/>
</dbReference>
<dbReference type="InterPro" id="IPR011110">
    <property type="entry name" value="Reg_prop"/>
</dbReference>
<dbReference type="InterPro" id="IPR011712">
    <property type="entry name" value="Sig_transdc_His_kin_sub3_dim/P"/>
</dbReference>
<keyword evidence="4" id="KW-0812">Transmembrane</keyword>
<reference evidence="6 7" key="1">
    <citation type="submission" date="2023-07" db="EMBL/GenBank/DDBJ databases">
        <title>Sorghum-associated microbial communities from plants grown in Nebraska, USA.</title>
        <authorList>
            <person name="Schachtman D."/>
        </authorList>
    </citation>
    <scope>NUCLEOTIDE SEQUENCE [LARGE SCALE GENOMIC DNA]</scope>
    <source>
        <strain evidence="6 7">BE310</strain>
    </source>
</reference>
<evidence type="ECO:0000259" key="5">
    <source>
        <dbReference type="SMART" id="SM00387"/>
    </source>
</evidence>
<dbReference type="Pfam" id="PF07730">
    <property type="entry name" value="HisKA_3"/>
    <property type="match status" value="1"/>
</dbReference>
<feature type="domain" description="Histidine kinase/HSP90-like ATPase" evidence="5">
    <location>
        <begin position="889"/>
        <end position="987"/>
    </location>
</feature>
<evidence type="ECO:0000256" key="2">
    <source>
        <dbReference type="ARBA" id="ARBA00022777"/>
    </source>
</evidence>
<keyword evidence="3" id="KW-0902">Two-component regulatory system</keyword>
<dbReference type="InterPro" id="IPR013783">
    <property type="entry name" value="Ig-like_fold"/>
</dbReference>
<evidence type="ECO:0000313" key="6">
    <source>
        <dbReference type="EMBL" id="MDR7296379.1"/>
    </source>
</evidence>
<dbReference type="Gene3D" id="2.130.10.10">
    <property type="entry name" value="YVTN repeat-like/Quinoprotein amine dehydrogenase"/>
    <property type="match status" value="3"/>
</dbReference>
<evidence type="ECO:0000313" key="7">
    <source>
        <dbReference type="Proteomes" id="UP001180536"/>
    </source>
</evidence>
<keyword evidence="7" id="KW-1185">Reference proteome</keyword>
<dbReference type="Proteomes" id="UP001180536">
    <property type="component" value="Unassembled WGS sequence"/>
</dbReference>
<comment type="caution">
    <text evidence="6">The sequence shown here is derived from an EMBL/GenBank/DDBJ whole genome shotgun (WGS) entry which is preliminary data.</text>
</comment>
<dbReference type="SUPFAM" id="SSF63829">
    <property type="entry name" value="Calcium-dependent phosphotriesterase"/>
    <property type="match status" value="3"/>
</dbReference>
<dbReference type="Gene3D" id="2.60.40.10">
    <property type="entry name" value="Immunoglobulins"/>
    <property type="match status" value="1"/>
</dbReference>
<dbReference type="SUPFAM" id="SSF55874">
    <property type="entry name" value="ATPase domain of HSP90 chaperone/DNA topoisomerase II/histidine kinase"/>
    <property type="match status" value="1"/>
</dbReference>
<dbReference type="SMART" id="SM00387">
    <property type="entry name" value="HATPase_c"/>
    <property type="match status" value="1"/>
</dbReference>
<evidence type="ECO:0000256" key="4">
    <source>
        <dbReference type="SAM" id="Phobius"/>
    </source>
</evidence>
<protein>
    <submittedName>
        <fullName evidence="6">Signal transduction histidine kinase/ligand-binding sensor domain-containing protein</fullName>
    </submittedName>
</protein>
<dbReference type="Pfam" id="PF02518">
    <property type="entry name" value="HATPase_c"/>
    <property type="match status" value="1"/>
</dbReference>
<name>A0ABU1Z6W8_9BURK</name>
<evidence type="ECO:0000256" key="1">
    <source>
        <dbReference type="ARBA" id="ARBA00022679"/>
    </source>
</evidence>
<feature type="transmembrane region" description="Helical" evidence="4">
    <location>
        <begin position="740"/>
        <end position="761"/>
    </location>
</feature>
<dbReference type="InterPro" id="IPR015943">
    <property type="entry name" value="WD40/YVTN_repeat-like_dom_sf"/>
</dbReference>
<keyword evidence="1" id="KW-0808">Transferase</keyword>